<reference evidence="1" key="1">
    <citation type="submission" date="2020-05" db="EMBL/GenBank/DDBJ databases">
        <title>Mycena genomes resolve the evolution of fungal bioluminescence.</title>
        <authorList>
            <person name="Tsai I.J."/>
        </authorList>
    </citation>
    <scope>NUCLEOTIDE SEQUENCE</scope>
    <source>
        <strain evidence="1">CCC161011</strain>
    </source>
</reference>
<keyword evidence="2" id="KW-1185">Reference proteome</keyword>
<protein>
    <submittedName>
        <fullName evidence="1">Uncharacterized protein</fullName>
    </submittedName>
</protein>
<dbReference type="EMBL" id="JACAZI010000003">
    <property type="protein sequence ID" value="KAF7365874.1"/>
    <property type="molecule type" value="Genomic_DNA"/>
</dbReference>
<dbReference type="AlphaFoldDB" id="A0A8H7D874"/>
<name>A0A8H7D874_9AGAR</name>
<gene>
    <name evidence="1" type="ORF">MVEN_00462000</name>
</gene>
<evidence type="ECO:0000313" key="2">
    <source>
        <dbReference type="Proteomes" id="UP000620124"/>
    </source>
</evidence>
<dbReference type="Proteomes" id="UP000620124">
    <property type="component" value="Unassembled WGS sequence"/>
</dbReference>
<evidence type="ECO:0000313" key="1">
    <source>
        <dbReference type="EMBL" id="KAF7365874.1"/>
    </source>
</evidence>
<comment type="caution">
    <text evidence="1">The sequence shown here is derived from an EMBL/GenBank/DDBJ whole genome shotgun (WGS) entry which is preliminary data.</text>
</comment>
<organism evidence="1 2">
    <name type="scientific">Mycena venus</name>
    <dbReference type="NCBI Taxonomy" id="2733690"/>
    <lineage>
        <taxon>Eukaryota</taxon>
        <taxon>Fungi</taxon>
        <taxon>Dikarya</taxon>
        <taxon>Basidiomycota</taxon>
        <taxon>Agaricomycotina</taxon>
        <taxon>Agaricomycetes</taxon>
        <taxon>Agaricomycetidae</taxon>
        <taxon>Agaricales</taxon>
        <taxon>Marasmiineae</taxon>
        <taxon>Mycenaceae</taxon>
        <taxon>Mycena</taxon>
    </lineage>
</organism>
<accession>A0A8H7D874</accession>
<proteinExistence type="predicted"/>
<sequence>MSPHCGSLLLYFRSWPLRSGSSTWFGLDLLLFKTRALPPAFDRFEFYSIPTRPLLSSGSPVVEFGNVLCSPVHESTCVRFIASVILYPEPIPVRFLGSKGSFVVVVLSWLCPLN</sequence>